<gene>
    <name evidence="1" type="ORF">Cfor_12148</name>
</gene>
<evidence type="ECO:0000313" key="2">
    <source>
        <dbReference type="Proteomes" id="UP000502823"/>
    </source>
</evidence>
<comment type="caution">
    <text evidence="1">The sequence shown here is derived from an EMBL/GenBank/DDBJ whole genome shotgun (WGS) entry which is preliminary data.</text>
</comment>
<keyword evidence="2" id="KW-1185">Reference proteome</keyword>
<proteinExistence type="predicted"/>
<accession>A0A6L2PK23</accession>
<name>A0A6L2PK23_COPFO</name>
<reference evidence="2" key="1">
    <citation type="submission" date="2020-01" db="EMBL/GenBank/DDBJ databases">
        <title>Draft genome sequence of the Termite Coptotermes fromosanus.</title>
        <authorList>
            <person name="Itakura S."/>
            <person name="Yosikawa Y."/>
            <person name="Umezawa K."/>
        </authorList>
    </citation>
    <scope>NUCLEOTIDE SEQUENCE [LARGE SCALE GENOMIC DNA]</scope>
</reference>
<dbReference type="EMBL" id="BLKM01000385">
    <property type="protein sequence ID" value="GFG32734.1"/>
    <property type="molecule type" value="Genomic_DNA"/>
</dbReference>
<dbReference type="Proteomes" id="UP000502823">
    <property type="component" value="Unassembled WGS sequence"/>
</dbReference>
<dbReference type="AlphaFoldDB" id="A0A6L2PK23"/>
<organism evidence="1 2">
    <name type="scientific">Coptotermes formosanus</name>
    <name type="common">Formosan subterranean termite</name>
    <dbReference type="NCBI Taxonomy" id="36987"/>
    <lineage>
        <taxon>Eukaryota</taxon>
        <taxon>Metazoa</taxon>
        <taxon>Ecdysozoa</taxon>
        <taxon>Arthropoda</taxon>
        <taxon>Hexapoda</taxon>
        <taxon>Insecta</taxon>
        <taxon>Pterygota</taxon>
        <taxon>Neoptera</taxon>
        <taxon>Polyneoptera</taxon>
        <taxon>Dictyoptera</taxon>
        <taxon>Blattodea</taxon>
        <taxon>Blattoidea</taxon>
        <taxon>Termitoidae</taxon>
        <taxon>Rhinotermitidae</taxon>
        <taxon>Coptotermes</taxon>
    </lineage>
</organism>
<protein>
    <submittedName>
        <fullName evidence="1">Uncharacterized protein</fullName>
    </submittedName>
</protein>
<sequence length="75" mass="8699">MTFLKNESEMASLYHRVWCSEPKVKDFGQEIPAEWEAQLRDVPSSEEEVKRNHAIMKQKKANAKETAMTEESANE</sequence>
<evidence type="ECO:0000313" key="1">
    <source>
        <dbReference type="EMBL" id="GFG32734.1"/>
    </source>
</evidence>
<dbReference type="InParanoid" id="A0A6L2PK23"/>